<organism evidence="10">
    <name type="scientific">marine metagenome</name>
    <dbReference type="NCBI Taxonomy" id="408172"/>
    <lineage>
        <taxon>unclassified sequences</taxon>
        <taxon>metagenomes</taxon>
        <taxon>ecological metagenomes</taxon>
    </lineage>
</organism>
<dbReference type="InterPro" id="IPR001957">
    <property type="entry name" value="Chromosome_initiator_DnaA"/>
</dbReference>
<dbReference type="GO" id="GO:0003688">
    <property type="term" value="F:DNA replication origin binding"/>
    <property type="evidence" value="ECO:0007669"/>
    <property type="project" value="InterPro"/>
</dbReference>
<dbReference type="InterPro" id="IPR003593">
    <property type="entry name" value="AAA+_ATPase"/>
</dbReference>
<evidence type="ECO:0000256" key="7">
    <source>
        <dbReference type="ARBA" id="ARBA00023125"/>
    </source>
</evidence>
<dbReference type="Pfam" id="PF11638">
    <property type="entry name" value="DnaA_N"/>
    <property type="match status" value="1"/>
</dbReference>
<dbReference type="AlphaFoldDB" id="A0A381VZ35"/>
<dbReference type="SUPFAM" id="SSF48295">
    <property type="entry name" value="TrpR-like"/>
    <property type="match status" value="1"/>
</dbReference>
<dbReference type="InterPro" id="IPR010921">
    <property type="entry name" value="Trp_repressor/repl_initiator"/>
</dbReference>
<feature type="domain" description="AAA+ ATPase" evidence="8">
    <location>
        <begin position="166"/>
        <end position="292"/>
    </location>
</feature>
<evidence type="ECO:0000256" key="1">
    <source>
        <dbReference type="ARBA" id="ARBA00006583"/>
    </source>
</evidence>
<keyword evidence="2" id="KW-0963">Cytoplasm</keyword>
<evidence type="ECO:0008006" key="11">
    <source>
        <dbReference type="Google" id="ProtNLM"/>
    </source>
</evidence>
<gene>
    <name evidence="10" type="ORF">METZ01_LOCUS98410</name>
</gene>
<evidence type="ECO:0000259" key="9">
    <source>
        <dbReference type="SMART" id="SM00760"/>
    </source>
</evidence>
<evidence type="ECO:0000256" key="5">
    <source>
        <dbReference type="ARBA" id="ARBA00022840"/>
    </source>
</evidence>
<dbReference type="NCBIfam" id="TIGR00362">
    <property type="entry name" value="DnaA"/>
    <property type="match status" value="1"/>
</dbReference>
<dbReference type="Pfam" id="PF00308">
    <property type="entry name" value="Bac_DnaA"/>
    <property type="match status" value="1"/>
</dbReference>
<keyword evidence="4" id="KW-0547">Nucleotide-binding</keyword>
<dbReference type="PANTHER" id="PTHR30050">
    <property type="entry name" value="CHROMOSOMAL REPLICATION INITIATOR PROTEIN DNAA"/>
    <property type="match status" value="1"/>
</dbReference>
<feature type="domain" description="Chromosomal replication initiator DnaA C-terminal" evidence="9">
    <location>
        <begin position="376"/>
        <end position="445"/>
    </location>
</feature>
<dbReference type="PROSITE" id="PS01008">
    <property type="entry name" value="DNAA"/>
    <property type="match status" value="1"/>
</dbReference>
<dbReference type="Gene3D" id="1.10.1750.10">
    <property type="match status" value="1"/>
</dbReference>
<dbReference type="GO" id="GO:0005886">
    <property type="term" value="C:plasma membrane"/>
    <property type="evidence" value="ECO:0007669"/>
    <property type="project" value="TreeGrafter"/>
</dbReference>
<dbReference type="HAMAP" id="MF_00377">
    <property type="entry name" value="DnaA_bact"/>
    <property type="match status" value="1"/>
</dbReference>
<dbReference type="Gene3D" id="3.40.50.300">
    <property type="entry name" value="P-loop containing nucleotide triphosphate hydrolases"/>
    <property type="match status" value="1"/>
</dbReference>
<dbReference type="SMART" id="SM00760">
    <property type="entry name" value="Bac_DnaA_C"/>
    <property type="match status" value="1"/>
</dbReference>
<proteinExistence type="inferred from homology"/>
<dbReference type="SUPFAM" id="SSF52540">
    <property type="entry name" value="P-loop containing nucleoside triphosphate hydrolases"/>
    <property type="match status" value="1"/>
</dbReference>
<dbReference type="PRINTS" id="PR00051">
    <property type="entry name" value="DNAA"/>
</dbReference>
<dbReference type="GO" id="GO:0008289">
    <property type="term" value="F:lipid binding"/>
    <property type="evidence" value="ECO:0007669"/>
    <property type="project" value="UniProtKB-KW"/>
</dbReference>
<name>A0A381VZ35_9ZZZZ</name>
<keyword evidence="5" id="KW-0067">ATP-binding</keyword>
<evidence type="ECO:0000313" key="10">
    <source>
        <dbReference type="EMBL" id="SVA45556.1"/>
    </source>
</evidence>
<dbReference type="SMART" id="SM00382">
    <property type="entry name" value="AAA"/>
    <property type="match status" value="1"/>
</dbReference>
<keyword evidence="3" id="KW-0235">DNA replication</keyword>
<evidence type="ECO:0000256" key="2">
    <source>
        <dbReference type="ARBA" id="ARBA00022490"/>
    </source>
</evidence>
<keyword evidence="6" id="KW-0446">Lipid-binding</keyword>
<protein>
    <recommendedName>
        <fullName evidence="11">Chromosomal replication initiator protein DnaA</fullName>
    </recommendedName>
</protein>
<dbReference type="CDD" id="cd06571">
    <property type="entry name" value="Bac_DnaA_C"/>
    <property type="match status" value="1"/>
</dbReference>
<dbReference type="PANTHER" id="PTHR30050:SF2">
    <property type="entry name" value="CHROMOSOMAL REPLICATION INITIATOR PROTEIN DNAA"/>
    <property type="match status" value="1"/>
</dbReference>
<dbReference type="EMBL" id="UINC01010222">
    <property type="protein sequence ID" value="SVA45556.1"/>
    <property type="molecule type" value="Genomic_DNA"/>
</dbReference>
<accession>A0A381VZ35</accession>
<dbReference type="Gene3D" id="3.30.300.180">
    <property type="match status" value="1"/>
</dbReference>
<evidence type="ECO:0000256" key="6">
    <source>
        <dbReference type="ARBA" id="ARBA00023121"/>
    </source>
</evidence>
<dbReference type="GO" id="GO:0006275">
    <property type="term" value="P:regulation of DNA replication"/>
    <property type="evidence" value="ECO:0007669"/>
    <property type="project" value="InterPro"/>
</dbReference>
<comment type="similarity">
    <text evidence="1">Belongs to the DnaA family.</text>
</comment>
<sequence length="470" mass="52234">MQTRIWKLMASGDPRQAAKVWSAVLGIVEMTIPRSSYKTWLERTNALSWAGDELLISVPDAFTAQYIEERLMVVLDTALRDVAGDSVSITLTVEGEKDTVLLPEEISKHVDSPSSDTKLMEREDNKSAAISQKFNPNYTFDHFVVGDSNELAFSGAKAVAESPGLHFNPLVLYSGVGLGKTHLLHAIAHEGSRKGLICVYTTCEDFTNQYVLAIRSGTTELFREKYRSADILLIDDIQFLIGKEQTQEGFFHTFNALHMSRKQLVISSDRPVTDLTVLEPRITSRLAGGLVTDIQTPTLETRLAILRSKSLTFDCEIPDEVIEYLAQRVQSNIRELEGSLNKIVALSQFKGTQISLETVKIAMADVRGSSHSKMVNDEAILTAVSNHFGIAKDHLKGKGRRKSTVQGRQVAIYLLRQETDLSLSAIGKILGGRDHSTVLHGYDRVASRIELDDTLRDDVLRIRTTLMKTT</sequence>
<dbReference type="GO" id="GO:0006270">
    <property type="term" value="P:DNA replication initiation"/>
    <property type="evidence" value="ECO:0007669"/>
    <property type="project" value="InterPro"/>
</dbReference>
<dbReference type="InterPro" id="IPR013159">
    <property type="entry name" value="DnaA_C"/>
</dbReference>
<evidence type="ECO:0000259" key="8">
    <source>
        <dbReference type="SMART" id="SM00382"/>
    </source>
</evidence>
<dbReference type="InterPro" id="IPR013317">
    <property type="entry name" value="DnaA_dom"/>
</dbReference>
<keyword evidence="7" id="KW-0238">DNA-binding</keyword>
<evidence type="ECO:0000256" key="4">
    <source>
        <dbReference type="ARBA" id="ARBA00022741"/>
    </source>
</evidence>
<dbReference type="Gene3D" id="1.10.8.60">
    <property type="match status" value="1"/>
</dbReference>
<dbReference type="InterPro" id="IPR027417">
    <property type="entry name" value="P-loop_NTPase"/>
</dbReference>
<dbReference type="CDD" id="cd00009">
    <property type="entry name" value="AAA"/>
    <property type="match status" value="1"/>
</dbReference>
<dbReference type="InterPro" id="IPR018312">
    <property type="entry name" value="Chromosome_initiator_DnaA_CS"/>
</dbReference>
<dbReference type="InterPro" id="IPR024633">
    <property type="entry name" value="DnaA_N_dom"/>
</dbReference>
<dbReference type="InterPro" id="IPR020591">
    <property type="entry name" value="Chromosome_initiator_DnaA-like"/>
</dbReference>
<evidence type="ECO:0000256" key="3">
    <source>
        <dbReference type="ARBA" id="ARBA00022705"/>
    </source>
</evidence>
<dbReference type="Pfam" id="PF08299">
    <property type="entry name" value="Bac_DnaA_C"/>
    <property type="match status" value="1"/>
</dbReference>
<dbReference type="InterPro" id="IPR038454">
    <property type="entry name" value="DnaA_N_sf"/>
</dbReference>
<reference evidence="10" key="1">
    <citation type="submission" date="2018-05" db="EMBL/GenBank/DDBJ databases">
        <authorList>
            <person name="Lanie J.A."/>
            <person name="Ng W.-L."/>
            <person name="Kazmierczak K.M."/>
            <person name="Andrzejewski T.M."/>
            <person name="Davidsen T.M."/>
            <person name="Wayne K.J."/>
            <person name="Tettelin H."/>
            <person name="Glass J.I."/>
            <person name="Rusch D."/>
            <person name="Podicherti R."/>
            <person name="Tsui H.-C.T."/>
            <person name="Winkler M.E."/>
        </authorList>
    </citation>
    <scope>NUCLEOTIDE SEQUENCE</scope>
</reference>
<dbReference type="GO" id="GO:0005524">
    <property type="term" value="F:ATP binding"/>
    <property type="evidence" value="ECO:0007669"/>
    <property type="project" value="UniProtKB-KW"/>
</dbReference>